<dbReference type="InterPro" id="IPR013342">
    <property type="entry name" value="Mandelate_racemase_C"/>
</dbReference>
<dbReference type="InterPro" id="IPR029065">
    <property type="entry name" value="Enolase_C-like"/>
</dbReference>
<comment type="cofactor">
    <cofactor evidence="2">
        <name>Mg(2+)</name>
        <dbReference type="ChEBI" id="CHEBI:18420"/>
    </cofactor>
</comment>
<feature type="compositionally biased region" description="Basic and acidic residues" evidence="9">
    <location>
        <begin position="112"/>
        <end position="128"/>
    </location>
</feature>
<comment type="pathway">
    <text evidence="3">Carbohydrate acid metabolism; D-glucarate degradation; 2,5-dioxopentanoate from D-glucarate: step 1/2.</text>
</comment>
<name>A0ABN2FQX5_9ACTN</name>
<dbReference type="PANTHER" id="PTHR48080:SF4">
    <property type="entry name" value="GLUCARATE DEHYDRATASE"/>
    <property type="match status" value="1"/>
</dbReference>
<keyword evidence="8" id="KW-0456">Lyase</keyword>
<dbReference type="InterPro" id="IPR036849">
    <property type="entry name" value="Enolase-like_C_sf"/>
</dbReference>
<accession>A0ABN2FQX5</accession>
<evidence type="ECO:0000259" key="10">
    <source>
        <dbReference type="SMART" id="SM00922"/>
    </source>
</evidence>
<feature type="compositionally biased region" description="Low complexity" evidence="9">
    <location>
        <begin position="88"/>
        <end position="103"/>
    </location>
</feature>
<evidence type="ECO:0000313" key="11">
    <source>
        <dbReference type="EMBL" id="GAA1656872.1"/>
    </source>
</evidence>
<organism evidence="11 12">
    <name type="scientific">Nonomuraea maheshkhaliensis</name>
    <dbReference type="NCBI Taxonomy" id="419590"/>
    <lineage>
        <taxon>Bacteria</taxon>
        <taxon>Bacillati</taxon>
        <taxon>Actinomycetota</taxon>
        <taxon>Actinomycetes</taxon>
        <taxon>Streptosporangiales</taxon>
        <taxon>Streptosporangiaceae</taxon>
        <taxon>Nonomuraea</taxon>
    </lineage>
</organism>
<dbReference type="SFLD" id="SFLDS00001">
    <property type="entry name" value="Enolase"/>
    <property type="match status" value="1"/>
</dbReference>
<dbReference type="RefSeq" id="WP_346110169.1">
    <property type="nucleotide sequence ID" value="NZ_BAAAMU010000055.1"/>
</dbReference>
<evidence type="ECO:0000256" key="6">
    <source>
        <dbReference type="ARBA" id="ARBA00022723"/>
    </source>
</evidence>
<evidence type="ECO:0000256" key="8">
    <source>
        <dbReference type="ARBA" id="ARBA00023239"/>
    </source>
</evidence>
<evidence type="ECO:0000256" key="2">
    <source>
        <dbReference type="ARBA" id="ARBA00001946"/>
    </source>
</evidence>
<dbReference type="InterPro" id="IPR029017">
    <property type="entry name" value="Enolase-like_N"/>
</dbReference>
<feature type="domain" description="Mandelate racemase/muconate lactonizing enzyme C-terminal" evidence="10">
    <location>
        <begin position="194"/>
        <end position="288"/>
    </location>
</feature>
<dbReference type="Pfam" id="PF13378">
    <property type="entry name" value="MR_MLE_C"/>
    <property type="match status" value="1"/>
</dbReference>
<comment type="similarity">
    <text evidence="4">Belongs to the mandelate racemase/muconate lactonizing enzyme family. GlucD subfamily.</text>
</comment>
<keyword evidence="12" id="KW-1185">Reference proteome</keyword>
<gene>
    <name evidence="11" type="ORF">GCM10009733_063150</name>
</gene>
<dbReference type="SFLD" id="SFLDG00055">
    <property type="entry name" value="glucarate_dehydratase"/>
    <property type="match status" value="1"/>
</dbReference>
<dbReference type="SUPFAM" id="SSF54826">
    <property type="entry name" value="Enolase N-terminal domain-like"/>
    <property type="match status" value="1"/>
</dbReference>
<reference evidence="11 12" key="1">
    <citation type="journal article" date="2019" name="Int. J. Syst. Evol. Microbiol.">
        <title>The Global Catalogue of Microorganisms (GCM) 10K type strain sequencing project: providing services to taxonomists for standard genome sequencing and annotation.</title>
        <authorList>
            <consortium name="The Broad Institute Genomics Platform"/>
            <consortium name="The Broad Institute Genome Sequencing Center for Infectious Disease"/>
            <person name="Wu L."/>
            <person name="Ma J."/>
        </authorList>
    </citation>
    <scope>NUCLEOTIDE SEQUENCE [LARGE SCALE GENOMIC DNA]</scope>
    <source>
        <strain evidence="11 12">JCM 13929</strain>
    </source>
</reference>
<dbReference type="CDD" id="cd03323">
    <property type="entry name" value="D-glucarate_dehydratase"/>
    <property type="match status" value="1"/>
</dbReference>
<feature type="region of interest" description="Disordered" evidence="9">
    <location>
        <begin position="88"/>
        <end position="128"/>
    </location>
</feature>
<dbReference type="EMBL" id="BAAAMU010000055">
    <property type="protein sequence ID" value="GAA1656872.1"/>
    <property type="molecule type" value="Genomic_DNA"/>
</dbReference>
<dbReference type="Gene3D" id="3.20.20.120">
    <property type="entry name" value="Enolase-like C-terminal domain"/>
    <property type="match status" value="1"/>
</dbReference>
<dbReference type="InterPro" id="IPR034593">
    <property type="entry name" value="DgoD-like"/>
</dbReference>
<dbReference type="Proteomes" id="UP001500064">
    <property type="component" value="Unassembled WGS sequence"/>
</dbReference>
<dbReference type="Gene3D" id="3.30.390.10">
    <property type="entry name" value="Enolase-like, N-terminal domain"/>
    <property type="match status" value="1"/>
</dbReference>
<evidence type="ECO:0000256" key="4">
    <source>
        <dbReference type="ARBA" id="ARBA00009938"/>
    </source>
</evidence>
<evidence type="ECO:0000256" key="5">
    <source>
        <dbReference type="ARBA" id="ARBA00011973"/>
    </source>
</evidence>
<keyword evidence="6" id="KW-0479">Metal-binding</keyword>
<evidence type="ECO:0000256" key="3">
    <source>
        <dbReference type="ARBA" id="ARBA00005183"/>
    </source>
</evidence>
<dbReference type="EC" id="4.2.1.40" evidence="5"/>
<keyword evidence="7" id="KW-0460">Magnesium</keyword>
<evidence type="ECO:0000256" key="9">
    <source>
        <dbReference type="SAM" id="MobiDB-lite"/>
    </source>
</evidence>
<dbReference type="PANTHER" id="PTHR48080">
    <property type="entry name" value="D-GALACTONATE DEHYDRATASE-RELATED"/>
    <property type="match status" value="1"/>
</dbReference>
<sequence length="447" mass="47988">MIIRQIHVTPVAFRDPPLLNAAGVHEPWALRTIVEVVTDQGLTGLGETYGDLDHLGKVRMCAQALIGLDVHATNTMYARISALLGAPEPGTTATETGTTTPGPFTVATNPEEETKERTGESPGERTKERTVDRVFSPFEVACLDIRGKAAGVPVSDLLGGRVRDAVPYSAYLFYKWAGHPDEQQPDRFGAALDPAGIVEQAGLLIDEYGFESIKLKGGVHPPDEEIAAIRALHEAFPGVPLRLDPNAAWTVETSIRVGRELDGVLQYLEDPTAGIPGMAEVAAAVPMPLATNMCVVTPEHFPPAMAATRAIGVLLLDHHYWGGLVRSAHIAAMCDAFGLSMSMHSNSHLGISLAAMTHLAAATPNLTFACDTHTPWQDGQDVIQPGALHFTNGAVPVPTAPGLGVDLDRDALAVMNEQYEKCGIVARDDTSYMQRFTPTFTAKRPRW</sequence>
<dbReference type="InterPro" id="IPR034598">
    <property type="entry name" value="GlucD-like"/>
</dbReference>
<comment type="caution">
    <text evidence="11">The sequence shown here is derived from an EMBL/GenBank/DDBJ whole genome shotgun (WGS) entry which is preliminary data.</text>
</comment>
<dbReference type="SMART" id="SM00922">
    <property type="entry name" value="MR_MLE"/>
    <property type="match status" value="1"/>
</dbReference>
<dbReference type="SUPFAM" id="SSF51604">
    <property type="entry name" value="Enolase C-terminal domain-like"/>
    <property type="match status" value="1"/>
</dbReference>
<protein>
    <recommendedName>
        <fullName evidence="5">glucarate dehydratase</fullName>
        <ecNumber evidence="5">4.2.1.40</ecNumber>
    </recommendedName>
</protein>
<evidence type="ECO:0000256" key="7">
    <source>
        <dbReference type="ARBA" id="ARBA00022842"/>
    </source>
</evidence>
<evidence type="ECO:0000256" key="1">
    <source>
        <dbReference type="ARBA" id="ARBA00001426"/>
    </source>
</evidence>
<comment type="catalytic activity">
    <reaction evidence="1">
        <text>D-glucarate = 5-dehydro-4-deoxy-D-glucarate + H2O</text>
        <dbReference type="Rhea" id="RHEA:14573"/>
        <dbReference type="ChEBI" id="CHEBI:15377"/>
        <dbReference type="ChEBI" id="CHEBI:30612"/>
        <dbReference type="ChEBI" id="CHEBI:42819"/>
        <dbReference type="EC" id="4.2.1.40"/>
    </reaction>
</comment>
<proteinExistence type="inferred from homology"/>
<evidence type="ECO:0000313" key="12">
    <source>
        <dbReference type="Proteomes" id="UP001500064"/>
    </source>
</evidence>